<reference evidence="3" key="1">
    <citation type="journal article" date="2015" name="Genome Announc.">
        <title>Draft Genome Sequence of the Polyhydroxyalkanoate-Producing Bacterium Burkholderia sacchari LMG 19450 Isolated from Brazilian Sugarcane Plantation Soil.</title>
        <authorList>
            <person name="Alexandrino P.M."/>
            <person name="Mendonca T.T."/>
            <person name="Guaman Bautista L.P."/>
            <person name="Cherix J."/>
            <person name="Lozano-Sakalauskas G.C."/>
            <person name="Fujita A."/>
            <person name="Ramos Filho E."/>
            <person name="Long P."/>
            <person name="Padilla G."/>
            <person name="Taciro M.K."/>
            <person name="Gomez J.G."/>
            <person name="Silva L.F."/>
        </authorList>
    </citation>
    <scope>NUCLEOTIDE SEQUENCE</scope>
    <source>
        <strain evidence="3">LMG 19450</strain>
    </source>
</reference>
<dbReference type="PANTHER" id="PTHR33375:SF1">
    <property type="entry name" value="CHROMOSOME-PARTITIONING PROTEIN PARB-RELATED"/>
    <property type="match status" value="1"/>
</dbReference>
<dbReference type="SMART" id="SM00470">
    <property type="entry name" value="ParB"/>
    <property type="match status" value="1"/>
</dbReference>
<accession>A0A8T6ZL06</accession>
<evidence type="ECO:0000313" key="4">
    <source>
        <dbReference type="Proteomes" id="UP000030460"/>
    </source>
</evidence>
<dbReference type="InterPro" id="IPR050336">
    <property type="entry name" value="Chromosome_partition/occlusion"/>
</dbReference>
<dbReference type="OrthoDB" id="5197745at2"/>
<keyword evidence="4" id="KW-1185">Reference proteome</keyword>
<dbReference type="GO" id="GO:0005694">
    <property type="term" value="C:chromosome"/>
    <property type="evidence" value="ECO:0007669"/>
    <property type="project" value="TreeGrafter"/>
</dbReference>
<reference evidence="3" key="2">
    <citation type="submission" date="2020-04" db="EMBL/GenBank/DDBJ databases">
        <authorList>
            <person name="Alexandrino P."/>
            <person name="Mendonca T."/>
            <person name="Guaman L."/>
            <person name="Cherix J."/>
            <person name="Lozano-Sakalauskas G."/>
            <person name="Fujita A."/>
            <person name="Filho E.R."/>
            <person name="Long P."/>
            <person name="Padilla G."/>
            <person name="Taciro M.K."/>
            <person name="Gomez J.G."/>
            <person name="Silva L.F."/>
            <person name="Torres M."/>
        </authorList>
    </citation>
    <scope>NUCLEOTIDE SEQUENCE</scope>
    <source>
        <strain evidence="3">LMG 19450</strain>
    </source>
</reference>
<protein>
    <submittedName>
        <fullName evidence="3">ParB N-terminal domain-containing protein</fullName>
    </submittedName>
</protein>
<feature type="compositionally biased region" description="Basic and acidic residues" evidence="1">
    <location>
        <begin position="214"/>
        <end position="225"/>
    </location>
</feature>
<evidence type="ECO:0000313" key="3">
    <source>
        <dbReference type="EMBL" id="NLP64359.1"/>
    </source>
</evidence>
<organism evidence="3 4">
    <name type="scientific">Paraburkholderia sacchari</name>
    <dbReference type="NCBI Taxonomy" id="159450"/>
    <lineage>
        <taxon>Bacteria</taxon>
        <taxon>Pseudomonadati</taxon>
        <taxon>Pseudomonadota</taxon>
        <taxon>Betaproteobacteria</taxon>
        <taxon>Burkholderiales</taxon>
        <taxon>Burkholderiaceae</taxon>
        <taxon>Paraburkholderia</taxon>
    </lineage>
</organism>
<dbReference type="Gene3D" id="3.90.1530.10">
    <property type="entry name" value="Conserved hypothetical protein from pyrococcus furiosus pfu- 392566-001, ParB domain"/>
    <property type="match status" value="1"/>
</dbReference>
<feature type="region of interest" description="Disordered" evidence="1">
    <location>
        <begin position="214"/>
        <end position="249"/>
    </location>
</feature>
<gene>
    <name evidence="3" type="ORF">NH14_025020</name>
</gene>
<dbReference type="PANTHER" id="PTHR33375">
    <property type="entry name" value="CHROMOSOME-PARTITIONING PROTEIN PARB-RELATED"/>
    <property type="match status" value="1"/>
</dbReference>
<dbReference type="InterPro" id="IPR003115">
    <property type="entry name" value="ParB_N"/>
</dbReference>
<dbReference type="CDD" id="cd16404">
    <property type="entry name" value="pNOB8_ParB_N_like"/>
    <property type="match status" value="1"/>
</dbReference>
<dbReference type="EMBL" id="JTDB02000008">
    <property type="protein sequence ID" value="NLP64359.1"/>
    <property type="molecule type" value="Genomic_DNA"/>
</dbReference>
<comment type="caution">
    <text evidence="3">The sequence shown here is derived from an EMBL/GenBank/DDBJ whole genome shotgun (WGS) entry which is preliminary data.</text>
</comment>
<sequence length="249" mass="27220">MTAPKFQLMPPLTPVEDTELRASIEAHGVLIAILVDEHGDVIDGHHRQKLAAELGVECPREVRDGLSDEQKRTMARTLNTARRMLTREQRRALIADQLKDTPDCSDNAIAKDLGVSDMTVGKVRADLESTSQIMKLAARQGADGKTRKQPAKKTAPTVATVDAGEIPVKMDTSKLRPTRRVTEAARMLGDFLNVLQYEVGKRGIEAVIAAMPESRREGARRRAADVGRWLPGGTDADHKESADNVSEAV</sequence>
<evidence type="ECO:0000256" key="1">
    <source>
        <dbReference type="SAM" id="MobiDB-lite"/>
    </source>
</evidence>
<dbReference type="SUPFAM" id="SSF110849">
    <property type="entry name" value="ParB/Sulfiredoxin"/>
    <property type="match status" value="1"/>
</dbReference>
<proteinExistence type="predicted"/>
<dbReference type="Proteomes" id="UP000030460">
    <property type="component" value="Unassembled WGS sequence"/>
</dbReference>
<evidence type="ECO:0000259" key="2">
    <source>
        <dbReference type="SMART" id="SM00470"/>
    </source>
</evidence>
<dbReference type="GO" id="GO:0045881">
    <property type="term" value="P:positive regulation of sporulation resulting in formation of a cellular spore"/>
    <property type="evidence" value="ECO:0007669"/>
    <property type="project" value="TreeGrafter"/>
</dbReference>
<dbReference type="GO" id="GO:0007059">
    <property type="term" value="P:chromosome segregation"/>
    <property type="evidence" value="ECO:0007669"/>
    <property type="project" value="TreeGrafter"/>
</dbReference>
<dbReference type="AlphaFoldDB" id="A0A8T6ZL06"/>
<dbReference type="InterPro" id="IPR036086">
    <property type="entry name" value="ParB/Sulfiredoxin_sf"/>
</dbReference>
<name>A0A8T6ZL06_9BURK</name>
<dbReference type="RefSeq" id="WP_161790876.1">
    <property type="nucleotide sequence ID" value="NZ_CADFGF010000007.1"/>
</dbReference>
<feature type="domain" description="ParB-like N-terminal" evidence="2">
    <location>
        <begin position="1"/>
        <end position="80"/>
    </location>
</feature>